<keyword evidence="4" id="KW-1185">Reference proteome</keyword>
<dbReference type="InterPro" id="IPR006626">
    <property type="entry name" value="PbH1"/>
</dbReference>
<dbReference type="KEGG" id="cjt:EG359_15240"/>
<gene>
    <name evidence="1" type="ORF">EG359_15240</name>
    <name evidence="2" type="ORF">SAMN05421768_103241</name>
</gene>
<proteinExistence type="predicted"/>
<dbReference type="GO" id="GO:0016829">
    <property type="term" value="F:lyase activity"/>
    <property type="evidence" value="ECO:0007669"/>
    <property type="project" value="UniProtKB-KW"/>
</dbReference>
<dbReference type="EMBL" id="CP033926">
    <property type="protein sequence ID" value="AZB00879.1"/>
    <property type="molecule type" value="Genomic_DNA"/>
</dbReference>
<dbReference type="SUPFAM" id="SSF51126">
    <property type="entry name" value="Pectin lyase-like"/>
    <property type="match status" value="1"/>
</dbReference>
<evidence type="ECO:0000313" key="1">
    <source>
        <dbReference type="EMBL" id="AZB00879.1"/>
    </source>
</evidence>
<dbReference type="EMBL" id="FTNZ01000003">
    <property type="protein sequence ID" value="SIS33319.1"/>
    <property type="molecule type" value="Genomic_DNA"/>
</dbReference>
<dbReference type="Proteomes" id="UP000279541">
    <property type="component" value="Chromosome"/>
</dbReference>
<dbReference type="InterPro" id="IPR012334">
    <property type="entry name" value="Pectin_lyas_fold"/>
</dbReference>
<dbReference type="InterPro" id="IPR011050">
    <property type="entry name" value="Pectin_lyase_fold/virulence"/>
</dbReference>
<sequence length="609" mass="68247">MNCIELNDPFTGEWTSFLETTETYNGNLITDIMCEKNGEMYKKINNKYYRRIIHDGKINVKWFGALGNGINDEAIYFNKALEFIADIGGGTLFVPAGKYKLSHVDCLTKKYSNITILAYDAEFIQHLGTQIQFPNPTPKDPNGILKTYGRYRAADGMFVFDAQVSNQTDDSNSIKNIKFIGAKFSGNVNEKGFDELLHLVCMHGVSNVTFEYCSFVGFMGDGVAVCRGLKEEEKGVIIRDAYNRDVNFYKCNFDGVNNDNRQGISLYYCDGFSIDFCNFENICRPDMIGAVDIEPDTDNTISRRGVISNCSFRKIGGANGAVTLFLRNYKGTVEKISHLGYIIDNCDFQDVLAPLSVIGNDIFMTKTSNYGVIFKNNRILNTEGVGDLRKAYGVLFYNNFFKNVTSETMTVIRADGGKNITFEKNTFDNFKNPDGLAFVGTTKNINLIENQFFNFSGTFLTINDPHGIGKIVENEFISSAINVQFPLVTSSSATPEKLITSMVKDNVYGPNISPVNLYYFVNGNNNPTLDSITPNKVMYGESQSQMTGTMPTGFVGDPTAIVKMSRENIADNYYPHVYQTLYPSPNNHGKIWRRQAMNQTTWGSFIEIS</sequence>
<name>A0A1N7I8C3_9FLAO</name>
<protein>
    <submittedName>
        <fullName evidence="2">Pectate lyase superfamily protein</fullName>
    </submittedName>
</protein>
<organism evidence="2 3">
    <name type="scientific">Chryseobacterium joostei</name>
    <dbReference type="NCBI Taxonomy" id="112234"/>
    <lineage>
        <taxon>Bacteria</taxon>
        <taxon>Pseudomonadati</taxon>
        <taxon>Bacteroidota</taxon>
        <taxon>Flavobacteriia</taxon>
        <taxon>Flavobacteriales</taxon>
        <taxon>Weeksellaceae</taxon>
        <taxon>Chryseobacterium group</taxon>
        <taxon>Chryseobacterium</taxon>
    </lineage>
</organism>
<dbReference type="STRING" id="112234.SAMN05421768_103241"/>
<accession>A0A1N7I8C3</accession>
<evidence type="ECO:0000313" key="3">
    <source>
        <dbReference type="Proteomes" id="UP000186106"/>
    </source>
</evidence>
<dbReference type="Proteomes" id="UP000186106">
    <property type="component" value="Unassembled WGS sequence"/>
</dbReference>
<dbReference type="OrthoDB" id="606446at2"/>
<evidence type="ECO:0000313" key="2">
    <source>
        <dbReference type="EMBL" id="SIS33319.1"/>
    </source>
</evidence>
<reference evidence="2 3" key="1">
    <citation type="submission" date="2017-01" db="EMBL/GenBank/DDBJ databases">
        <authorList>
            <person name="Mah S.A."/>
            <person name="Swanson W.J."/>
            <person name="Moy G.W."/>
            <person name="Vacquier V.D."/>
        </authorList>
    </citation>
    <scope>NUCLEOTIDE SEQUENCE [LARGE SCALE GENOMIC DNA]</scope>
    <source>
        <strain evidence="2 3">DSM 16927</strain>
    </source>
</reference>
<evidence type="ECO:0000313" key="4">
    <source>
        <dbReference type="Proteomes" id="UP000279541"/>
    </source>
</evidence>
<dbReference type="Gene3D" id="2.160.20.10">
    <property type="entry name" value="Single-stranded right-handed beta-helix, Pectin lyase-like"/>
    <property type="match status" value="1"/>
</dbReference>
<dbReference type="RefSeq" id="WP_076352979.1">
    <property type="nucleotide sequence ID" value="NZ_CP033926.1"/>
</dbReference>
<dbReference type="SMART" id="SM00710">
    <property type="entry name" value="PbH1"/>
    <property type="match status" value="5"/>
</dbReference>
<keyword evidence="2" id="KW-0456">Lyase</keyword>
<reference evidence="1 4" key="2">
    <citation type="submission" date="2018-11" db="EMBL/GenBank/DDBJ databases">
        <title>Proposal to divide the Flavobacteriaceae and reorganize its genera based on Amino Acid Identity values calculated from whole genome sequences.</title>
        <authorList>
            <person name="Nicholson A.C."/>
            <person name="Gulvik C.A."/>
            <person name="Whitney A.M."/>
            <person name="Humrighouse B.W."/>
            <person name="Bell M."/>
            <person name="Holmes B."/>
            <person name="Steigerwalt A.G."/>
            <person name="Villarma A."/>
            <person name="Sheth M."/>
            <person name="Batra D."/>
            <person name="Pryor J."/>
            <person name="Bernardet J.-F."/>
            <person name="Hugo C."/>
            <person name="Kampfer P."/>
            <person name="Newman J."/>
            <person name="McQuiston J.R."/>
        </authorList>
    </citation>
    <scope>NUCLEOTIDE SEQUENCE [LARGE SCALE GENOMIC DNA]</scope>
    <source>
        <strain evidence="1 4">DSM 16927</strain>
    </source>
</reference>
<dbReference type="AlphaFoldDB" id="A0A1N7I8C3"/>